<dbReference type="EMBL" id="LRQV01000006">
    <property type="protein sequence ID" value="KXK63396.1"/>
    <property type="molecule type" value="Genomic_DNA"/>
</dbReference>
<keyword evidence="2" id="KW-1185">Reference proteome</keyword>
<accession>A0A136PYX0</accession>
<organism evidence="1 2">
    <name type="scientific">Micromonospora rosaria</name>
    <dbReference type="NCBI Taxonomy" id="47874"/>
    <lineage>
        <taxon>Bacteria</taxon>
        <taxon>Bacillati</taxon>
        <taxon>Actinomycetota</taxon>
        <taxon>Actinomycetes</taxon>
        <taxon>Micromonosporales</taxon>
        <taxon>Micromonosporaceae</taxon>
        <taxon>Micromonospora</taxon>
    </lineage>
</organism>
<proteinExistence type="predicted"/>
<dbReference type="RefSeq" id="WP_067359846.1">
    <property type="nucleotide sequence ID" value="NZ_JBIUBN010000003.1"/>
</dbReference>
<dbReference type="Proteomes" id="UP000070620">
    <property type="component" value="Unassembled WGS sequence"/>
</dbReference>
<protein>
    <submittedName>
        <fullName evidence="1">Uncharacterized protein</fullName>
    </submittedName>
</protein>
<evidence type="ECO:0000313" key="2">
    <source>
        <dbReference type="Proteomes" id="UP000070620"/>
    </source>
</evidence>
<sequence>MTEEYKPASTIEDGDHVLNCDGVHRVVGRYNYRDGDGIPSIAATLHPVGLGRSNGPWIARWKTTHHVRLASAADVERAVAAARRDVVDRGIDMVRRAMNLNRLPITAAGLHISIGLGSSTELRAWADALGVAPMETRGGGRVNRNLITDLGDGDLAEVKLFLHCPSDLDVCPDPWHEQPGEPTEPCPACGDQPPAVSAGVTAEASAITATALAEPTQEWLFTFGAGQQHDGRFVRITGTYATARARMVEVFGRAWCDQYDWRSFDALGLLDRMAELPESEWPTAATDEAPAGADQAASEDDGCPACGRLHFPWCAPYGGPGYTRASLSEVAGGDR</sequence>
<reference evidence="1 2" key="1">
    <citation type="submission" date="2016-01" db="EMBL/GenBank/DDBJ databases">
        <title>Whole genome sequence and analysis of Micromonospora rosaria DSM 803, which can produce antibacterial substance rosamicin.</title>
        <authorList>
            <person name="Yang H."/>
            <person name="He X."/>
            <person name="Zhu D."/>
        </authorList>
    </citation>
    <scope>NUCLEOTIDE SEQUENCE [LARGE SCALE GENOMIC DNA]</scope>
    <source>
        <strain evidence="1 2">DSM 803</strain>
    </source>
</reference>
<name>A0A136PYX0_9ACTN</name>
<evidence type="ECO:0000313" key="1">
    <source>
        <dbReference type="EMBL" id="KXK63396.1"/>
    </source>
</evidence>
<dbReference type="AlphaFoldDB" id="A0A136PYX0"/>
<comment type="caution">
    <text evidence="1">The sequence shown here is derived from an EMBL/GenBank/DDBJ whole genome shotgun (WGS) entry which is preliminary data.</text>
</comment>
<dbReference type="OrthoDB" id="2990756at2"/>
<gene>
    <name evidence="1" type="ORF">AWW66_03520</name>
</gene>